<evidence type="ECO:0000256" key="1">
    <source>
        <dbReference type="ARBA" id="ARBA00012513"/>
    </source>
</evidence>
<feature type="non-terminal residue" evidence="12">
    <location>
        <position position="1"/>
    </location>
</feature>
<dbReference type="InterPro" id="IPR000719">
    <property type="entry name" value="Prot_kinase_dom"/>
</dbReference>
<feature type="domain" description="AGC-kinase C-terminal" evidence="11">
    <location>
        <begin position="248"/>
        <end position="306"/>
    </location>
</feature>
<evidence type="ECO:0000313" key="12">
    <source>
        <dbReference type="EMBL" id="CAE8717575.1"/>
    </source>
</evidence>
<keyword evidence="4" id="KW-0808">Transferase</keyword>
<dbReference type="GO" id="GO:0035556">
    <property type="term" value="P:intracellular signal transduction"/>
    <property type="evidence" value="ECO:0007669"/>
    <property type="project" value="TreeGrafter"/>
</dbReference>
<dbReference type="GO" id="GO:0004674">
    <property type="term" value="F:protein serine/threonine kinase activity"/>
    <property type="evidence" value="ECO:0007669"/>
    <property type="project" value="UniProtKB-KW"/>
</dbReference>
<reference evidence="12" key="1">
    <citation type="submission" date="2021-02" db="EMBL/GenBank/DDBJ databases">
        <authorList>
            <person name="Dougan E. K."/>
            <person name="Rhodes N."/>
            <person name="Thang M."/>
            <person name="Chan C."/>
        </authorList>
    </citation>
    <scope>NUCLEOTIDE SEQUENCE</scope>
</reference>
<evidence type="ECO:0000256" key="3">
    <source>
        <dbReference type="ARBA" id="ARBA00022553"/>
    </source>
</evidence>
<dbReference type="PROSITE" id="PS00108">
    <property type="entry name" value="PROTEIN_KINASE_ST"/>
    <property type="match status" value="1"/>
</dbReference>
<dbReference type="PANTHER" id="PTHR24356">
    <property type="entry name" value="SERINE/THREONINE-PROTEIN KINASE"/>
    <property type="match status" value="1"/>
</dbReference>
<dbReference type="SUPFAM" id="SSF56112">
    <property type="entry name" value="Protein kinase-like (PK-like)"/>
    <property type="match status" value="1"/>
</dbReference>
<evidence type="ECO:0000259" key="11">
    <source>
        <dbReference type="PROSITE" id="PS51285"/>
    </source>
</evidence>
<dbReference type="InterPro" id="IPR008271">
    <property type="entry name" value="Ser/Thr_kinase_AS"/>
</dbReference>
<keyword evidence="3" id="KW-0597">Phosphoprotein</keyword>
<evidence type="ECO:0000313" key="13">
    <source>
        <dbReference type="Proteomes" id="UP000626109"/>
    </source>
</evidence>
<sequence>MRAINEKEALAAASGRWCVELLCTFQDATFIYVAMEFVQGGDLFSHIDKKGRFSLAETAFYMAELLESVDTLHQCGFIHRDLKPDNIVLSASGHLKLLDFGLCTHSSQSDHELACRLANCTVEAVSGRKALRSICGTPHYMAPEMFEGTCSPAADIWAIGVITYECLTGSLPFFSQETGKSAWKAIKQQVLNHEEFLIPRLSRLRAKQLSMGASESSCEAAEIFMAKVLCGRSRRLTAAHCRREQFFRDIDFPRLAEMKPPITIKVSGPSDASQFDKFPQEHLPDPERLDLCDPTFEWLHYEVDGQ</sequence>
<dbReference type="PANTHER" id="PTHR24356:SF418">
    <property type="entry name" value="SERINE_THREONINE-PROTEIN KINASE WARTS"/>
    <property type="match status" value="1"/>
</dbReference>
<accession>A0A813KXW5</accession>
<dbReference type="Gene3D" id="1.10.510.10">
    <property type="entry name" value="Transferase(Phosphotransferase) domain 1"/>
    <property type="match status" value="1"/>
</dbReference>
<keyword evidence="2" id="KW-0723">Serine/threonine-protein kinase</keyword>
<dbReference type="InterPro" id="IPR050236">
    <property type="entry name" value="Ser_Thr_kinase_AGC"/>
</dbReference>
<organism evidence="12 13">
    <name type="scientific">Polarella glacialis</name>
    <name type="common">Dinoflagellate</name>
    <dbReference type="NCBI Taxonomy" id="89957"/>
    <lineage>
        <taxon>Eukaryota</taxon>
        <taxon>Sar</taxon>
        <taxon>Alveolata</taxon>
        <taxon>Dinophyceae</taxon>
        <taxon>Suessiales</taxon>
        <taxon>Suessiaceae</taxon>
        <taxon>Polarella</taxon>
    </lineage>
</organism>
<dbReference type="AlphaFoldDB" id="A0A813KXW5"/>
<evidence type="ECO:0000259" key="10">
    <source>
        <dbReference type="PROSITE" id="PS50011"/>
    </source>
</evidence>
<evidence type="ECO:0000256" key="8">
    <source>
        <dbReference type="ARBA" id="ARBA00047899"/>
    </source>
</evidence>
<dbReference type="FunFam" id="1.10.510.10:FF:000024">
    <property type="entry name" value="Probable serine/threonine-protein kinase cot-1"/>
    <property type="match status" value="1"/>
</dbReference>
<dbReference type="EC" id="2.7.11.1" evidence="1"/>
<dbReference type="SMART" id="SM00220">
    <property type="entry name" value="S_TKc"/>
    <property type="match status" value="1"/>
</dbReference>
<gene>
    <name evidence="12" type="ORF">PGLA2088_LOCUS39602</name>
</gene>
<comment type="caution">
    <text evidence="12">The sequence shown here is derived from an EMBL/GenBank/DDBJ whole genome shotgun (WGS) entry which is preliminary data.</text>
</comment>
<dbReference type="InterPro" id="IPR011009">
    <property type="entry name" value="Kinase-like_dom_sf"/>
</dbReference>
<protein>
    <recommendedName>
        <fullName evidence="1">non-specific serine/threonine protein kinase</fullName>
        <ecNumber evidence="1">2.7.11.1</ecNumber>
    </recommendedName>
</protein>
<dbReference type="InterPro" id="IPR000961">
    <property type="entry name" value="AGC-kinase_C"/>
</dbReference>
<evidence type="ECO:0000256" key="6">
    <source>
        <dbReference type="ARBA" id="ARBA00022777"/>
    </source>
</evidence>
<evidence type="ECO:0000256" key="4">
    <source>
        <dbReference type="ARBA" id="ARBA00022679"/>
    </source>
</evidence>
<dbReference type="EMBL" id="CAJNNW010033180">
    <property type="protein sequence ID" value="CAE8717575.1"/>
    <property type="molecule type" value="Genomic_DNA"/>
</dbReference>
<keyword evidence="6" id="KW-0418">Kinase</keyword>
<comment type="catalytic activity">
    <reaction evidence="8">
        <text>L-threonyl-[protein] + ATP = O-phospho-L-threonyl-[protein] + ADP + H(+)</text>
        <dbReference type="Rhea" id="RHEA:46608"/>
        <dbReference type="Rhea" id="RHEA-COMP:11060"/>
        <dbReference type="Rhea" id="RHEA-COMP:11605"/>
        <dbReference type="ChEBI" id="CHEBI:15378"/>
        <dbReference type="ChEBI" id="CHEBI:30013"/>
        <dbReference type="ChEBI" id="CHEBI:30616"/>
        <dbReference type="ChEBI" id="CHEBI:61977"/>
        <dbReference type="ChEBI" id="CHEBI:456216"/>
        <dbReference type="EC" id="2.7.11.1"/>
    </reaction>
</comment>
<evidence type="ECO:0000256" key="9">
    <source>
        <dbReference type="ARBA" id="ARBA00048679"/>
    </source>
</evidence>
<dbReference type="Pfam" id="PF00069">
    <property type="entry name" value="Pkinase"/>
    <property type="match status" value="1"/>
</dbReference>
<comment type="catalytic activity">
    <reaction evidence="9">
        <text>L-seryl-[protein] + ATP = O-phospho-L-seryl-[protein] + ADP + H(+)</text>
        <dbReference type="Rhea" id="RHEA:17989"/>
        <dbReference type="Rhea" id="RHEA-COMP:9863"/>
        <dbReference type="Rhea" id="RHEA-COMP:11604"/>
        <dbReference type="ChEBI" id="CHEBI:15378"/>
        <dbReference type="ChEBI" id="CHEBI:29999"/>
        <dbReference type="ChEBI" id="CHEBI:30616"/>
        <dbReference type="ChEBI" id="CHEBI:83421"/>
        <dbReference type="ChEBI" id="CHEBI:456216"/>
        <dbReference type="EC" id="2.7.11.1"/>
    </reaction>
</comment>
<dbReference type="GO" id="GO:0005524">
    <property type="term" value="F:ATP binding"/>
    <property type="evidence" value="ECO:0007669"/>
    <property type="project" value="UniProtKB-KW"/>
</dbReference>
<evidence type="ECO:0000256" key="2">
    <source>
        <dbReference type="ARBA" id="ARBA00022527"/>
    </source>
</evidence>
<dbReference type="GO" id="GO:0007010">
    <property type="term" value="P:cytoskeleton organization"/>
    <property type="evidence" value="ECO:0007669"/>
    <property type="project" value="UniProtKB-ARBA"/>
</dbReference>
<keyword evidence="5" id="KW-0547">Nucleotide-binding</keyword>
<dbReference type="Gene3D" id="3.30.200.20">
    <property type="entry name" value="Phosphorylase Kinase, domain 1"/>
    <property type="match status" value="1"/>
</dbReference>
<evidence type="ECO:0000256" key="5">
    <source>
        <dbReference type="ARBA" id="ARBA00022741"/>
    </source>
</evidence>
<dbReference type="PROSITE" id="PS50011">
    <property type="entry name" value="PROTEIN_KINASE_DOM"/>
    <property type="match status" value="1"/>
</dbReference>
<proteinExistence type="predicted"/>
<keyword evidence="7" id="KW-0067">ATP-binding</keyword>
<feature type="domain" description="Protein kinase" evidence="10">
    <location>
        <begin position="1"/>
        <end position="247"/>
    </location>
</feature>
<dbReference type="Proteomes" id="UP000626109">
    <property type="component" value="Unassembled WGS sequence"/>
</dbReference>
<dbReference type="PROSITE" id="PS51285">
    <property type="entry name" value="AGC_KINASE_CTER"/>
    <property type="match status" value="1"/>
</dbReference>
<name>A0A813KXW5_POLGL</name>
<evidence type="ECO:0000256" key="7">
    <source>
        <dbReference type="ARBA" id="ARBA00022840"/>
    </source>
</evidence>